<proteinExistence type="predicted"/>
<sequence length="161" mass="19084">MEVCILNIEDFFMEINIEPWQVVLGLMAIIIVLLIFFKFVKIIKSIFRGKKLYGIDKKEIKKRWQEIEELLNKSSEMSYKLAVMEADKLLDHILKSMFFSGSTLGERLKVACYKYEKLRAVWWAHKVRNQLVHETNYHLNYSEAKKAINIFKKGFEELGVM</sequence>
<keyword evidence="1" id="KW-0472">Membrane</keyword>
<evidence type="ECO:0008006" key="4">
    <source>
        <dbReference type="Google" id="ProtNLM"/>
    </source>
</evidence>
<gene>
    <name evidence="2" type="ORF">CVV26_01170</name>
</gene>
<keyword evidence="1" id="KW-1133">Transmembrane helix</keyword>
<organism evidence="2 3">
    <name type="scientific">Candidatus Kuenenbacteria bacterium HGW-Kuenenbacteria-1</name>
    <dbReference type="NCBI Taxonomy" id="2013812"/>
    <lineage>
        <taxon>Bacteria</taxon>
        <taxon>Candidatus Kueneniibacteriota</taxon>
    </lineage>
</organism>
<evidence type="ECO:0000313" key="3">
    <source>
        <dbReference type="Proteomes" id="UP000233414"/>
    </source>
</evidence>
<dbReference type="EMBL" id="PGYQ01000002">
    <property type="protein sequence ID" value="PKL72604.1"/>
    <property type="molecule type" value="Genomic_DNA"/>
</dbReference>
<comment type="caution">
    <text evidence="2">The sequence shown here is derived from an EMBL/GenBank/DDBJ whole genome shotgun (WGS) entry which is preliminary data.</text>
</comment>
<evidence type="ECO:0000256" key="1">
    <source>
        <dbReference type="SAM" id="Phobius"/>
    </source>
</evidence>
<reference evidence="2 3" key="1">
    <citation type="journal article" date="2017" name="ISME J.">
        <title>Potential for microbial H2 and metal transformations associated with novel bacteria and archaea in deep terrestrial subsurface sediments.</title>
        <authorList>
            <person name="Hernsdorf A.W."/>
            <person name="Amano Y."/>
            <person name="Miyakawa K."/>
            <person name="Ise K."/>
            <person name="Suzuki Y."/>
            <person name="Anantharaman K."/>
            <person name="Probst A."/>
            <person name="Burstein D."/>
            <person name="Thomas B.C."/>
            <person name="Banfield J.F."/>
        </authorList>
    </citation>
    <scope>NUCLEOTIDE SEQUENCE [LARGE SCALE GENOMIC DNA]</scope>
    <source>
        <strain evidence="2">HGW-Kuenenbacteria-1</strain>
    </source>
</reference>
<dbReference type="AlphaFoldDB" id="A0A2N1UP12"/>
<feature type="transmembrane region" description="Helical" evidence="1">
    <location>
        <begin position="20"/>
        <end position="40"/>
    </location>
</feature>
<protein>
    <recommendedName>
        <fullName evidence="4">DUF4145 domain-containing protein</fullName>
    </recommendedName>
</protein>
<name>A0A2N1UP12_9BACT</name>
<dbReference type="Proteomes" id="UP000233414">
    <property type="component" value="Unassembled WGS sequence"/>
</dbReference>
<keyword evidence="1" id="KW-0812">Transmembrane</keyword>
<evidence type="ECO:0000313" key="2">
    <source>
        <dbReference type="EMBL" id="PKL72604.1"/>
    </source>
</evidence>
<accession>A0A2N1UP12</accession>